<proteinExistence type="predicted"/>
<keyword evidence="3" id="KW-1185">Reference proteome</keyword>
<dbReference type="EMBL" id="JAKIJS010000001">
    <property type="protein sequence ID" value="MCF6138932.1"/>
    <property type="molecule type" value="Genomic_DNA"/>
</dbReference>
<organism evidence="2 3">
    <name type="scientific">Pseudalkalibacillus berkeleyi</name>
    <dbReference type="NCBI Taxonomy" id="1069813"/>
    <lineage>
        <taxon>Bacteria</taxon>
        <taxon>Bacillati</taxon>
        <taxon>Bacillota</taxon>
        <taxon>Bacilli</taxon>
        <taxon>Bacillales</taxon>
        <taxon>Fictibacillaceae</taxon>
        <taxon>Pseudalkalibacillus</taxon>
    </lineage>
</organism>
<evidence type="ECO:0000259" key="1">
    <source>
        <dbReference type="Pfam" id="PF10740"/>
    </source>
</evidence>
<reference evidence="2 3" key="1">
    <citation type="submission" date="2022-01" db="EMBL/GenBank/DDBJ databases">
        <title>Alkalihalobacillus sp. EGI L200015, a novel bacterium isolated from a salt lake sediment.</title>
        <authorList>
            <person name="Gao L."/>
            <person name="Fang B.-Z."/>
            <person name="Li W.-J."/>
        </authorList>
    </citation>
    <scope>NUCLEOTIDE SEQUENCE [LARGE SCALE GENOMIC DNA]</scope>
    <source>
        <strain evidence="2 3">KCTC 12718</strain>
    </source>
</reference>
<dbReference type="Pfam" id="PF10740">
    <property type="entry name" value="DUF2529"/>
    <property type="match status" value="1"/>
</dbReference>
<dbReference type="RefSeq" id="WP_236337488.1">
    <property type="nucleotide sequence ID" value="NZ_JAKIJS010000001.1"/>
</dbReference>
<comment type="caution">
    <text evidence="2">The sequence shown here is derived from an EMBL/GenBank/DDBJ whole genome shotgun (WGS) entry which is preliminary data.</text>
</comment>
<evidence type="ECO:0000313" key="3">
    <source>
        <dbReference type="Proteomes" id="UP001649381"/>
    </source>
</evidence>
<dbReference type="Gene3D" id="3.40.50.10490">
    <property type="entry name" value="Glucose-6-phosphate isomerase like protein, domain 1"/>
    <property type="match status" value="1"/>
</dbReference>
<accession>A0ABS9H1S1</accession>
<dbReference type="InterPro" id="IPR019676">
    <property type="entry name" value="DUF2529"/>
</dbReference>
<dbReference type="Proteomes" id="UP001649381">
    <property type="component" value="Unassembled WGS sequence"/>
</dbReference>
<feature type="domain" description="DUF2529" evidence="1">
    <location>
        <begin position="1"/>
        <end position="166"/>
    </location>
</feature>
<evidence type="ECO:0000313" key="2">
    <source>
        <dbReference type="EMBL" id="MCF6138932.1"/>
    </source>
</evidence>
<gene>
    <name evidence="2" type="ORF">L2716_14430</name>
</gene>
<sequence>MLKIFTTQLFGVFRKIQEQEEDRIEDCGRLLAQTIIGDGTIYIKGFDEMDAIAGVIMNSNEKLPSIQRYHEKVELEPEDCLLIFARTADDERLQRLVEATHSCGTSVLTIGAVEEDQPSKNEEFHIDMKIIYGLVPDDEGKRVGYPPFMCALYVYYALFFTVSEMLEEYEIER</sequence>
<name>A0ABS9H1S1_9BACL</name>
<protein>
    <submittedName>
        <fullName evidence="2">DUF2529 domain-containing protein</fullName>
    </submittedName>
</protein>